<dbReference type="InterPro" id="IPR053145">
    <property type="entry name" value="AB_hydrolase_Est10"/>
</dbReference>
<feature type="domain" description="DUF3887" evidence="3">
    <location>
        <begin position="32"/>
        <end position="115"/>
    </location>
</feature>
<dbReference type="PANTHER" id="PTHR43265">
    <property type="entry name" value="ESTERASE ESTD"/>
    <property type="match status" value="1"/>
</dbReference>
<dbReference type="Gene3D" id="3.10.450.590">
    <property type="match status" value="1"/>
</dbReference>
<dbReference type="GO" id="GO:0052689">
    <property type="term" value="F:carboxylic ester hydrolase activity"/>
    <property type="evidence" value="ECO:0007669"/>
    <property type="project" value="TreeGrafter"/>
</dbReference>
<dbReference type="EMBL" id="JACHWX010000010">
    <property type="protein sequence ID" value="MBB3056930.1"/>
    <property type="molecule type" value="Genomic_DNA"/>
</dbReference>
<dbReference type="Gene3D" id="3.40.50.1820">
    <property type="entry name" value="alpha/beta hydrolase"/>
    <property type="match status" value="1"/>
</dbReference>
<evidence type="ECO:0008006" key="6">
    <source>
        <dbReference type="Google" id="ProtNLM"/>
    </source>
</evidence>
<dbReference type="InterPro" id="IPR029058">
    <property type="entry name" value="AB_hydrolase_fold"/>
</dbReference>
<reference evidence="4" key="1">
    <citation type="submission" date="2020-08" db="EMBL/GenBank/DDBJ databases">
        <title>Genomic Encyclopedia of Type Strains, Phase III (KMG-III): the genomes of soil and plant-associated and newly described type strains.</title>
        <authorList>
            <person name="Whitman W."/>
        </authorList>
    </citation>
    <scope>NUCLEOTIDE SEQUENCE [LARGE SCALE GENOMIC DNA]</scope>
    <source>
        <strain evidence="4">CECT 8628</strain>
    </source>
</reference>
<dbReference type="Pfam" id="PF12146">
    <property type="entry name" value="Hydrolase_4"/>
    <property type="match status" value="1"/>
</dbReference>
<sequence>MKRVTLLITIALMTARAHAQAEPVNYVSVLTKFKQFYNNNQVDSIFSMFSPEMKAALPLSNFKPTTEQLKAQYGNLLKTEFIKYGESLAVYKATFKNSIFLLNVSLNPQNKLTGLLLGPYQESAVAKPAVDPSITESPVLLKTFSGQISGTLAMPNNTSGKVPVVLIVGDAGPTDRDGNNEKSGLTANIYKLLAEELGKNGIASLRYDKRNVGQSVSSTKESQLRIDDYSDDAGSLINMLNDDQRFSKIIVFGHGEGALVSMIAIIDRPAKGYIAAESASEQGDKVLMDQMKSKPKYQQDEFKAILDSLKKGKTTDKVDPSLYFIARPAIQNFLMSVCRLVPTRGMKAMKIPALIIQGTTDLNVAVDNAEKLKKAKSDAQMLIIKGMNHILKDAPADEDKNIDTYTNPDLPLSAGLVPGMVDFINKVK</sequence>
<feature type="domain" description="Serine aminopeptidase S33" evidence="2">
    <location>
        <begin position="187"/>
        <end position="390"/>
    </location>
</feature>
<evidence type="ECO:0000259" key="2">
    <source>
        <dbReference type="Pfam" id="PF12146"/>
    </source>
</evidence>
<dbReference type="InterPro" id="IPR024981">
    <property type="entry name" value="DUF3887"/>
</dbReference>
<protein>
    <recommendedName>
        <fullName evidence="6">Alpha/beta hydrolase family protein</fullName>
    </recommendedName>
</protein>
<name>A0A839SJ90_9SPHI</name>
<dbReference type="AlphaFoldDB" id="A0A839SJ90"/>
<evidence type="ECO:0000313" key="5">
    <source>
        <dbReference type="Proteomes" id="UP000539265"/>
    </source>
</evidence>
<evidence type="ECO:0000259" key="3">
    <source>
        <dbReference type="Pfam" id="PF13026"/>
    </source>
</evidence>
<dbReference type="SUPFAM" id="SSF53474">
    <property type="entry name" value="alpha/beta-Hydrolases"/>
    <property type="match status" value="1"/>
</dbReference>
<dbReference type="InterPro" id="IPR022742">
    <property type="entry name" value="Hydrolase_4"/>
</dbReference>
<organism evidence="4 5">
    <name type="scientific">Mucilaginibacter gotjawali</name>
    <dbReference type="NCBI Taxonomy" id="1550579"/>
    <lineage>
        <taxon>Bacteria</taxon>
        <taxon>Pseudomonadati</taxon>
        <taxon>Bacteroidota</taxon>
        <taxon>Sphingobacteriia</taxon>
        <taxon>Sphingobacteriales</taxon>
        <taxon>Sphingobacteriaceae</taxon>
        <taxon>Mucilaginibacter</taxon>
    </lineage>
</organism>
<dbReference type="PANTHER" id="PTHR43265:SF1">
    <property type="entry name" value="ESTERASE ESTD"/>
    <property type="match status" value="1"/>
</dbReference>
<keyword evidence="5" id="KW-1185">Reference proteome</keyword>
<keyword evidence="1" id="KW-0732">Signal</keyword>
<feature type="chain" id="PRO_5032557462" description="Alpha/beta hydrolase family protein" evidence="1">
    <location>
        <begin position="20"/>
        <end position="428"/>
    </location>
</feature>
<dbReference type="Pfam" id="PF13026">
    <property type="entry name" value="DUF3887"/>
    <property type="match status" value="1"/>
</dbReference>
<comment type="caution">
    <text evidence="4">The sequence shown here is derived from an EMBL/GenBank/DDBJ whole genome shotgun (WGS) entry which is preliminary data.</text>
</comment>
<dbReference type="RefSeq" id="WP_096354552.1">
    <property type="nucleotide sequence ID" value="NZ_AP017313.1"/>
</dbReference>
<accession>A0A839SJ90</accession>
<gene>
    <name evidence="4" type="ORF">FHS11_003357</name>
</gene>
<feature type="signal peptide" evidence="1">
    <location>
        <begin position="1"/>
        <end position="19"/>
    </location>
</feature>
<proteinExistence type="predicted"/>
<evidence type="ECO:0000313" key="4">
    <source>
        <dbReference type="EMBL" id="MBB3056930.1"/>
    </source>
</evidence>
<dbReference type="Proteomes" id="UP000539265">
    <property type="component" value="Unassembled WGS sequence"/>
</dbReference>
<evidence type="ECO:0000256" key="1">
    <source>
        <dbReference type="SAM" id="SignalP"/>
    </source>
</evidence>
<dbReference type="OrthoDB" id="9809549at2"/>